<dbReference type="InterPro" id="IPR013022">
    <property type="entry name" value="Xyl_isomerase-like_TIM-brl"/>
</dbReference>
<dbReference type="Proteomes" id="UP000252698">
    <property type="component" value="Chromosome"/>
</dbReference>
<dbReference type="InterPro" id="IPR050312">
    <property type="entry name" value="IolE/XylAMocC-like"/>
</dbReference>
<dbReference type="Pfam" id="PF01261">
    <property type="entry name" value="AP_endonuc_2"/>
    <property type="match status" value="1"/>
</dbReference>
<dbReference type="GO" id="GO:0016853">
    <property type="term" value="F:isomerase activity"/>
    <property type="evidence" value="ECO:0007669"/>
    <property type="project" value="UniProtKB-KW"/>
</dbReference>
<accession>A0A2Z5JN80</accession>
<feature type="domain" description="Xylose isomerase-like TIM barrel" evidence="1">
    <location>
        <begin position="33"/>
        <end position="259"/>
    </location>
</feature>
<proteinExistence type="predicted"/>
<name>A0A2Z5JN80_STRAR</name>
<gene>
    <name evidence="2" type="ORF">C5746_38255</name>
</gene>
<organism evidence="2 3">
    <name type="scientific">Streptomyces atratus</name>
    <dbReference type="NCBI Taxonomy" id="1893"/>
    <lineage>
        <taxon>Bacteria</taxon>
        <taxon>Bacillati</taxon>
        <taxon>Actinomycetota</taxon>
        <taxon>Actinomycetes</taxon>
        <taxon>Kitasatosporales</taxon>
        <taxon>Streptomycetaceae</taxon>
        <taxon>Streptomyces</taxon>
    </lineage>
</organism>
<dbReference type="Gene3D" id="3.20.20.150">
    <property type="entry name" value="Divalent-metal-dependent TIM barrel enzymes"/>
    <property type="match status" value="1"/>
</dbReference>
<dbReference type="EMBL" id="CP027306">
    <property type="protein sequence ID" value="AXE81812.1"/>
    <property type="molecule type" value="Genomic_DNA"/>
</dbReference>
<evidence type="ECO:0000259" key="1">
    <source>
        <dbReference type="Pfam" id="PF01261"/>
    </source>
</evidence>
<protein>
    <submittedName>
        <fullName evidence="2">Sugar phosphate isomerase/epimerase</fullName>
    </submittedName>
</protein>
<keyword evidence="2" id="KW-0413">Isomerase</keyword>
<dbReference type="GeneID" id="95524159"/>
<sequence length="287" mass="30793">MTLLNGTDLSFGYLQLTGSAWQEPVRHTLEERFAALAEHGCSSMGMSVEELEKYLAEHSADKLRGLMTEYGVRLHELEVLFGWNAGGEEGEAARAGETRLFELAEAAGIPSVKSCAVYPPGVEMPPTEVLTERFAALCDRAAERGLTISLEAMAVMPGFTYQVASDVVAGADRPNAGLMIDMWHLFRDPTGLGAIEQLTGAQIAAVEFSDGPSTPSPDVMNEVLNARLLPGDGDFDITGLLRTLDAKGVDLTPSVEVLSTELRALPLSENVSRTVAAVRRSLEKARG</sequence>
<dbReference type="PANTHER" id="PTHR12110">
    <property type="entry name" value="HYDROXYPYRUVATE ISOMERASE"/>
    <property type="match status" value="1"/>
</dbReference>
<evidence type="ECO:0000313" key="2">
    <source>
        <dbReference type="EMBL" id="AXE81812.1"/>
    </source>
</evidence>
<dbReference type="SUPFAM" id="SSF51658">
    <property type="entry name" value="Xylose isomerase-like"/>
    <property type="match status" value="1"/>
</dbReference>
<reference evidence="2 3" key="1">
    <citation type="journal article" date="2018" name="Front. Microbiol.">
        <title>Genome Sequencing of Streptomyces atratus SCSIOZH16 and Activation Production of Nocardamine via Metabolic Engineering.</title>
        <authorList>
            <person name="Li Y."/>
            <person name="Zhang C."/>
            <person name="Liu C."/>
            <person name="Ju J."/>
            <person name="Ma J."/>
        </authorList>
    </citation>
    <scope>NUCLEOTIDE SEQUENCE [LARGE SCALE GENOMIC DNA]</scope>
    <source>
        <strain evidence="2 3">SCSIO_ZH16</strain>
    </source>
</reference>
<dbReference type="RefSeq" id="WP_114248216.1">
    <property type="nucleotide sequence ID" value="NZ_BMRN01000022.1"/>
</dbReference>
<dbReference type="PANTHER" id="PTHR12110:SF48">
    <property type="entry name" value="BLL3656 PROTEIN"/>
    <property type="match status" value="1"/>
</dbReference>
<dbReference type="InterPro" id="IPR036237">
    <property type="entry name" value="Xyl_isomerase-like_sf"/>
</dbReference>
<dbReference type="KEGG" id="sata:C5746_38255"/>
<evidence type="ECO:0000313" key="3">
    <source>
        <dbReference type="Proteomes" id="UP000252698"/>
    </source>
</evidence>
<dbReference type="AlphaFoldDB" id="A0A2Z5JN80"/>